<dbReference type="InterPro" id="IPR021295">
    <property type="entry name" value="DUF2867"/>
</dbReference>
<gene>
    <name evidence="3" type="ORF">QRT03_02935</name>
</gene>
<dbReference type="Proteomes" id="UP001231924">
    <property type="component" value="Unassembled WGS sequence"/>
</dbReference>
<dbReference type="InterPro" id="IPR051783">
    <property type="entry name" value="NAD(P)-dependent_oxidoreduct"/>
</dbReference>
<keyword evidence="4" id="KW-1185">Reference proteome</keyword>
<dbReference type="Pfam" id="PF13460">
    <property type="entry name" value="NAD_binding_10"/>
    <property type="match status" value="1"/>
</dbReference>
<evidence type="ECO:0000313" key="4">
    <source>
        <dbReference type="Proteomes" id="UP001231924"/>
    </source>
</evidence>
<dbReference type="Gene3D" id="3.40.50.720">
    <property type="entry name" value="NAD(P)-binding Rossmann-like Domain"/>
    <property type="match status" value="1"/>
</dbReference>
<sequence>MKCVVTGATGYIGGRLAPRLAAEGHEVRCVVRTPAKMKDIPWAQQDAVEIVAGDVLDEDAMRAACEGADVLFYLVHSLSESGFAEVDRHAALITAQAARDAGVRRIVYLGGIHPAGVELSEHLASRAEVGEIFLRSGVPTAVMQAAVILGSGSASFEMLRYLTERLPVMLTPSWVHHRVQPIAIRDVLHYLVGAVDLAPEVNRTFDIGGPDVLTYLQMMEGFADVAGLPPRRMLPVPVLTPRLSSHWVNLVTPVPRSTAVPLIDSLVHEVVASDHDVDDHIPAPEGGLTTFRRAVELALTRIREGQVETRWSGANARYAPSAPLPSDPLPSDPEWAGGTVYTDVRERSSAASAATLWHVIVGIGGNRGWYSFPIGWKARGIIDRLVGGVGLRRGRRDEDTLQVGDALDWWRVEECVEGGPADVEGSSESVPDLEDGEYLLRLRAEMKAPGLAWLELRVAPRPEGALYRQRAIFLPRGLAGHAYWWVIAPFHVLVFGGMERRIVAAAELAEGNGPLAVPDDGHGPVAAVRRRRRDRARRDAEKARSRVGA</sequence>
<dbReference type="PANTHER" id="PTHR48079">
    <property type="entry name" value="PROTEIN YEEZ"/>
    <property type="match status" value="1"/>
</dbReference>
<dbReference type="EMBL" id="JASVWF010000001">
    <property type="protein sequence ID" value="MDL5154897.1"/>
    <property type="molecule type" value="Genomic_DNA"/>
</dbReference>
<feature type="region of interest" description="Disordered" evidence="1">
    <location>
        <begin position="513"/>
        <end position="549"/>
    </location>
</feature>
<evidence type="ECO:0000256" key="1">
    <source>
        <dbReference type="SAM" id="MobiDB-lite"/>
    </source>
</evidence>
<dbReference type="RefSeq" id="WP_286050970.1">
    <property type="nucleotide sequence ID" value="NZ_JASVWF010000001.1"/>
</dbReference>
<organism evidence="3 4">
    <name type="scientific">Actinomycetospora termitidis</name>
    <dbReference type="NCBI Taxonomy" id="3053470"/>
    <lineage>
        <taxon>Bacteria</taxon>
        <taxon>Bacillati</taxon>
        <taxon>Actinomycetota</taxon>
        <taxon>Actinomycetes</taxon>
        <taxon>Pseudonocardiales</taxon>
        <taxon>Pseudonocardiaceae</taxon>
        <taxon>Actinomycetospora</taxon>
    </lineage>
</organism>
<comment type="caution">
    <text evidence="3">The sequence shown here is derived from an EMBL/GenBank/DDBJ whole genome shotgun (WGS) entry which is preliminary data.</text>
</comment>
<protein>
    <submittedName>
        <fullName evidence="3">SDR family oxidoreductase</fullName>
    </submittedName>
</protein>
<name>A0ABT7M2K6_9PSEU</name>
<reference evidence="3 4" key="1">
    <citation type="submission" date="2023-06" db="EMBL/GenBank/DDBJ databases">
        <title>Actinomycetospora Odt1-22.</title>
        <authorList>
            <person name="Supong K."/>
        </authorList>
    </citation>
    <scope>NUCLEOTIDE SEQUENCE [LARGE SCALE GENOMIC DNA]</scope>
    <source>
        <strain evidence="3 4">Odt1-22</strain>
    </source>
</reference>
<dbReference type="Pfam" id="PF11066">
    <property type="entry name" value="DUF2867"/>
    <property type="match status" value="1"/>
</dbReference>
<accession>A0ABT7M2K6</accession>
<evidence type="ECO:0000313" key="3">
    <source>
        <dbReference type="EMBL" id="MDL5154897.1"/>
    </source>
</evidence>
<feature type="domain" description="NAD(P)-binding" evidence="2">
    <location>
        <begin position="7"/>
        <end position="113"/>
    </location>
</feature>
<dbReference type="SUPFAM" id="SSF51735">
    <property type="entry name" value="NAD(P)-binding Rossmann-fold domains"/>
    <property type="match status" value="1"/>
</dbReference>
<dbReference type="CDD" id="cd05245">
    <property type="entry name" value="SDR_a2"/>
    <property type="match status" value="1"/>
</dbReference>
<proteinExistence type="predicted"/>
<evidence type="ECO:0000259" key="2">
    <source>
        <dbReference type="Pfam" id="PF13460"/>
    </source>
</evidence>
<dbReference type="InterPro" id="IPR036291">
    <property type="entry name" value="NAD(P)-bd_dom_sf"/>
</dbReference>
<dbReference type="PANTHER" id="PTHR48079:SF6">
    <property type="entry name" value="NAD(P)-BINDING DOMAIN-CONTAINING PROTEIN-RELATED"/>
    <property type="match status" value="1"/>
</dbReference>
<dbReference type="InterPro" id="IPR016040">
    <property type="entry name" value="NAD(P)-bd_dom"/>
</dbReference>
<feature type="compositionally biased region" description="Basic and acidic residues" evidence="1">
    <location>
        <begin position="536"/>
        <end position="549"/>
    </location>
</feature>